<dbReference type="HAMAP" id="MF_00191">
    <property type="entry name" value="IspH"/>
    <property type="match status" value="1"/>
</dbReference>
<comment type="function">
    <text evidence="5">Catalyzes the conversion of 1-hydroxy-2-methyl-2-(E)-butenyl 4-diphosphate (HMBPP) into a mixture of isopentenyl diphosphate (IPP) and dimethylallyl diphosphate (DMAPP). Acts in the terminal step of the DOXP/MEP pathway for isoprenoid precursor biosynthesis.</text>
</comment>
<feature type="active site" description="Proton donor" evidence="5">
    <location>
        <position position="127"/>
    </location>
</feature>
<dbReference type="Gene3D" id="3.40.1010.20">
    <property type="entry name" value="4-hydroxy-3-methylbut-2-enyl diphosphate reductase, catalytic domain"/>
    <property type="match status" value="2"/>
</dbReference>
<feature type="binding site" evidence="5">
    <location>
        <position position="125"/>
    </location>
    <ligand>
        <name>isopentenyl diphosphate</name>
        <dbReference type="ChEBI" id="CHEBI:128769"/>
    </ligand>
</feature>
<proteinExistence type="inferred from homology"/>
<feature type="binding site" evidence="5">
    <location>
        <position position="220"/>
    </location>
    <ligand>
        <name>(2E)-4-hydroxy-3-methylbut-2-enyl diphosphate</name>
        <dbReference type="ChEBI" id="CHEBI:128753"/>
    </ligand>
</feature>
<feature type="binding site" evidence="5">
    <location>
        <position position="43"/>
    </location>
    <ligand>
        <name>(2E)-4-hydroxy-3-methylbut-2-enyl diphosphate</name>
        <dbReference type="ChEBI" id="CHEBI:128753"/>
    </ligand>
</feature>
<feature type="binding site" evidence="5">
    <location>
        <position position="264"/>
    </location>
    <ligand>
        <name>(2E)-4-hydroxy-3-methylbut-2-enyl diphosphate</name>
        <dbReference type="ChEBI" id="CHEBI:128753"/>
    </ligand>
</feature>
<dbReference type="GO" id="GO:0046872">
    <property type="term" value="F:metal ion binding"/>
    <property type="evidence" value="ECO:0007669"/>
    <property type="project" value="UniProtKB-KW"/>
</dbReference>
<comment type="cofactor">
    <cofactor evidence="5">
        <name>[4Fe-4S] cluster</name>
        <dbReference type="ChEBI" id="CHEBI:49883"/>
    </cofactor>
    <text evidence="5">Binds 1 [4Fe-4S] cluster per subunit.</text>
</comment>
<dbReference type="PANTHER" id="PTHR30426">
    <property type="entry name" value="4-HYDROXY-3-METHYLBUT-2-ENYL DIPHOSPHATE REDUCTASE"/>
    <property type="match status" value="1"/>
</dbReference>
<feature type="binding site" evidence="5">
    <location>
        <position position="125"/>
    </location>
    <ligand>
        <name>(2E)-4-hydroxy-3-methylbut-2-enyl diphosphate</name>
        <dbReference type="ChEBI" id="CHEBI:128753"/>
    </ligand>
</feature>
<evidence type="ECO:0000256" key="2">
    <source>
        <dbReference type="ARBA" id="ARBA00022723"/>
    </source>
</evidence>
<feature type="binding site" evidence="5">
    <location>
        <position position="125"/>
    </location>
    <ligand>
        <name>dimethylallyl diphosphate</name>
        <dbReference type="ChEBI" id="CHEBI:57623"/>
    </ligand>
</feature>
<feature type="binding site" evidence="5">
    <location>
        <position position="264"/>
    </location>
    <ligand>
        <name>isopentenyl diphosphate</name>
        <dbReference type="ChEBI" id="CHEBI:128769"/>
    </ligand>
</feature>
<dbReference type="NCBIfam" id="TIGR00216">
    <property type="entry name" value="ispH_lytB"/>
    <property type="match status" value="1"/>
</dbReference>
<accession>A0A1G5KMN3</accession>
<dbReference type="AlphaFoldDB" id="A0A1G5KMN3"/>
<feature type="binding site" evidence="5">
    <location>
        <position position="75"/>
    </location>
    <ligand>
        <name>isopentenyl diphosphate</name>
        <dbReference type="ChEBI" id="CHEBI:128769"/>
    </ligand>
</feature>
<dbReference type="Pfam" id="PF02401">
    <property type="entry name" value="LYTB"/>
    <property type="match status" value="1"/>
</dbReference>
<dbReference type="UniPathway" id="UPA00059">
    <property type="reaction ID" value="UER00105"/>
</dbReference>
<keyword evidence="5" id="KW-0560">Oxidoreductase</keyword>
<feature type="binding site" evidence="5">
    <location>
        <position position="220"/>
    </location>
    <ligand>
        <name>dimethylallyl diphosphate</name>
        <dbReference type="ChEBI" id="CHEBI:57623"/>
    </ligand>
</feature>
<dbReference type="EMBL" id="FMUS01000028">
    <property type="protein sequence ID" value="SCZ01330.1"/>
    <property type="molecule type" value="Genomic_DNA"/>
</dbReference>
<feature type="binding site" evidence="5">
    <location>
        <position position="97"/>
    </location>
    <ligand>
        <name>[4Fe-4S] cluster</name>
        <dbReference type="ChEBI" id="CHEBI:49883"/>
    </ligand>
</feature>
<comment type="pathway">
    <text evidence="5">Isoprenoid biosynthesis; dimethylallyl diphosphate biosynthesis; dimethylallyl diphosphate from (2E)-4-hydroxy-3-methylbutenyl diphosphate: step 1/1.</text>
</comment>
<evidence type="ECO:0000256" key="4">
    <source>
        <dbReference type="ARBA" id="ARBA00023014"/>
    </source>
</evidence>
<evidence type="ECO:0000313" key="6">
    <source>
        <dbReference type="EMBL" id="SCZ01330.1"/>
    </source>
</evidence>
<sequence length="280" mass="31815">MKVILADYSGFCFGVKKAMDMVYDEIKEKGMEKELYSLGPLIHNQQVVEELENKGVKVEDDIEKIQKGSVIIRSHGVQKDVYSLAGEKSLDIVDATCPFVRRIQNIVENYHKDKYEIVIIGNPNHPEVIGINGWCNNQAFIIQEEEDVKKIPYSEKLCIVVQTTMSTPHFQKIAKLLEEKGNKIEIFNTICNATKERQDAARKLAKEVQAMIVVGGYHSSNTQKLVDICKEERPSTTYHVESVHELQDEWLIDIDVVGVTAGASTPQWIIDELLQKLNRI</sequence>
<evidence type="ECO:0000256" key="5">
    <source>
        <dbReference type="HAMAP-Rule" id="MF_00191"/>
    </source>
</evidence>
<keyword evidence="2 5" id="KW-0479">Metal-binding</keyword>
<dbReference type="UniPathway" id="UPA00056">
    <property type="reaction ID" value="UER00097"/>
</dbReference>
<reference evidence="6 7" key="1">
    <citation type="submission" date="2016-10" db="EMBL/GenBank/DDBJ databases">
        <authorList>
            <person name="de Groot N.N."/>
        </authorList>
    </citation>
    <scope>NUCLEOTIDE SEQUENCE [LARGE SCALE GENOMIC DNA]</scope>
    <source>
        <strain evidence="6 7">DSM 18978</strain>
    </source>
</reference>
<keyword evidence="4 5" id="KW-0411">Iron-sulfur</keyword>
<dbReference type="OrthoDB" id="9804077at2"/>
<feature type="binding site" evidence="5">
    <location>
        <position position="43"/>
    </location>
    <ligand>
        <name>isopentenyl diphosphate</name>
        <dbReference type="ChEBI" id="CHEBI:128769"/>
    </ligand>
</feature>
<keyword evidence="5" id="KW-0414">Isoprene biosynthesis</keyword>
<dbReference type="NCBIfam" id="NF009024">
    <property type="entry name" value="PRK12360.1"/>
    <property type="match status" value="1"/>
</dbReference>
<comment type="catalytic activity">
    <reaction evidence="5">
        <text>isopentenyl diphosphate + 2 oxidized [2Fe-2S]-[ferredoxin] + H2O = (2E)-4-hydroxy-3-methylbut-2-enyl diphosphate + 2 reduced [2Fe-2S]-[ferredoxin] + 2 H(+)</text>
        <dbReference type="Rhea" id="RHEA:24488"/>
        <dbReference type="Rhea" id="RHEA-COMP:10000"/>
        <dbReference type="Rhea" id="RHEA-COMP:10001"/>
        <dbReference type="ChEBI" id="CHEBI:15377"/>
        <dbReference type="ChEBI" id="CHEBI:15378"/>
        <dbReference type="ChEBI" id="CHEBI:33737"/>
        <dbReference type="ChEBI" id="CHEBI:33738"/>
        <dbReference type="ChEBI" id="CHEBI:128753"/>
        <dbReference type="ChEBI" id="CHEBI:128769"/>
        <dbReference type="EC" id="1.17.7.4"/>
    </reaction>
</comment>
<feature type="binding site" evidence="5">
    <location>
        <position position="75"/>
    </location>
    <ligand>
        <name>dimethylallyl diphosphate</name>
        <dbReference type="ChEBI" id="CHEBI:57623"/>
    </ligand>
</feature>
<name>A0A1G5KMN3_9FIRM</name>
<dbReference type="EC" id="1.17.7.4" evidence="5"/>
<feature type="binding site" evidence="5">
    <location>
        <position position="219"/>
    </location>
    <ligand>
        <name>dimethylallyl diphosphate</name>
        <dbReference type="ChEBI" id="CHEBI:57623"/>
    </ligand>
</feature>
<feature type="binding site" evidence="5">
    <location>
        <position position="219"/>
    </location>
    <ligand>
        <name>isopentenyl diphosphate</name>
        <dbReference type="ChEBI" id="CHEBI:128769"/>
    </ligand>
</feature>
<feature type="binding site" evidence="5">
    <location>
        <position position="264"/>
    </location>
    <ligand>
        <name>dimethylallyl diphosphate</name>
        <dbReference type="ChEBI" id="CHEBI:57623"/>
    </ligand>
</feature>
<comment type="catalytic activity">
    <reaction evidence="5">
        <text>dimethylallyl diphosphate + 2 oxidized [2Fe-2S]-[ferredoxin] + H2O = (2E)-4-hydroxy-3-methylbut-2-enyl diphosphate + 2 reduced [2Fe-2S]-[ferredoxin] + 2 H(+)</text>
        <dbReference type="Rhea" id="RHEA:24825"/>
        <dbReference type="Rhea" id="RHEA-COMP:10000"/>
        <dbReference type="Rhea" id="RHEA-COMP:10001"/>
        <dbReference type="ChEBI" id="CHEBI:15377"/>
        <dbReference type="ChEBI" id="CHEBI:15378"/>
        <dbReference type="ChEBI" id="CHEBI:33737"/>
        <dbReference type="ChEBI" id="CHEBI:33738"/>
        <dbReference type="ChEBI" id="CHEBI:57623"/>
        <dbReference type="ChEBI" id="CHEBI:128753"/>
        <dbReference type="EC" id="1.17.7.4"/>
    </reaction>
</comment>
<comment type="similarity">
    <text evidence="5">Belongs to the IspH family.</text>
</comment>
<feature type="binding site" evidence="5">
    <location>
        <position position="43"/>
    </location>
    <ligand>
        <name>dimethylallyl diphosphate</name>
        <dbReference type="ChEBI" id="CHEBI:57623"/>
    </ligand>
</feature>
<dbReference type="NCBIfam" id="NF002187">
    <property type="entry name" value="PRK01045.1-1"/>
    <property type="match status" value="1"/>
</dbReference>
<evidence type="ECO:0000313" key="7">
    <source>
        <dbReference type="Proteomes" id="UP000198636"/>
    </source>
</evidence>
<dbReference type="GO" id="GO:0016114">
    <property type="term" value="P:terpenoid biosynthetic process"/>
    <property type="evidence" value="ECO:0007669"/>
    <property type="project" value="UniProtKB-UniRule"/>
</dbReference>
<keyword evidence="1 5" id="KW-0004">4Fe-4S</keyword>
<organism evidence="6 7">
    <name type="scientific">Alkaliphilus peptidifermentans DSM 18978</name>
    <dbReference type="NCBI Taxonomy" id="1120976"/>
    <lineage>
        <taxon>Bacteria</taxon>
        <taxon>Bacillati</taxon>
        <taxon>Bacillota</taxon>
        <taxon>Clostridia</taxon>
        <taxon>Peptostreptococcales</taxon>
        <taxon>Natronincolaceae</taxon>
        <taxon>Alkaliphilus</taxon>
    </lineage>
</organism>
<dbReference type="STRING" id="1120976.SAMN03080606_03577"/>
<dbReference type="RefSeq" id="WP_091546285.1">
    <property type="nucleotide sequence ID" value="NZ_FMUS01000028.1"/>
</dbReference>
<protein>
    <recommendedName>
        <fullName evidence="5">4-hydroxy-3-methylbut-2-enyl diphosphate reductase</fullName>
        <shortName evidence="5">HMBPP reductase</shortName>
        <ecNumber evidence="5">1.17.7.4</ecNumber>
    </recommendedName>
</protein>
<dbReference type="GO" id="GO:0019288">
    <property type="term" value="P:isopentenyl diphosphate biosynthetic process, methylerythritol 4-phosphate pathway"/>
    <property type="evidence" value="ECO:0007669"/>
    <property type="project" value="UniProtKB-UniRule"/>
</dbReference>
<dbReference type="CDD" id="cd13944">
    <property type="entry name" value="lytB_ispH"/>
    <property type="match status" value="1"/>
</dbReference>
<keyword evidence="3 5" id="KW-0408">Iron</keyword>
<keyword evidence="7" id="KW-1185">Reference proteome</keyword>
<feature type="binding site" evidence="5">
    <location>
        <position position="219"/>
    </location>
    <ligand>
        <name>(2E)-4-hydroxy-3-methylbut-2-enyl diphosphate</name>
        <dbReference type="ChEBI" id="CHEBI:128753"/>
    </ligand>
</feature>
<feature type="binding site" evidence="5">
    <location>
        <position position="220"/>
    </location>
    <ligand>
        <name>isopentenyl diphosphate</name>
        <dbReference type="ChEBI" id="CHEBI:128769"/>
    </ligand>
</feature>
<evidence type="ECO:0000256" key="1">
    <source>
        <dbReference type="ARBA" id="ARBA00022485"/>
    </source>
</evidence>
<dbReference type="GO" id="GO:0051745">
    <property type="term" value="F:4-hydroxy-3-methylbut-2-enyl diphosphate reductase activity"/>
    <property type="evidence" value="ECO:0007669"/>
    <property type="project" value="UniProtKB-UniRule"/>
</dbReference>
<comment type="pathway">
    <text evidence="5">Isoprenoid biosynthesis; isopentenyl diphosphate biosynthesis via DXP pathway; isopentenyl diphosphate from 1-deoxy-D-xylulose 5-phosphate: step 6/6.</text>
</comment>
<dbReference type="Proteomes" id="UP000198636">
    <property type="component" value="Unassembled WGS sequence"/>
</dbReference>
<feature type="binding site" evidence="5">
    <location>
        <position position="191"/>
    </location>
    <ligand>
        <name>[4Fe-4S] cluster</name>
        <dbReference type="ChEBI" id="CHEBI:49883"/>
    </ligand>
</feature>
<feature type="binding site" evidence="5">
    <location>
        <position position="221"/>
    </location>
    <ligand>
        <name>(2E)-4-hydroxy-3-methylbut-2-enyl diphosphate</name>
        <dbReference type="ChEBI" id="CHEBI:128753"/>
    </ligand>
</feature>
<feature type="binding site" evidence="5">
    <location>
        <position position="163"/>
    </location>
    <ligand>
        <name>(2E)-4-hydroxy-3-methylbut-2-enyl diphosphate</name>
        <dbReference type="ChEBI" id="CHEBI:128753"/>
    </ligand>
</feature>
<dbReference type="GO" id="GO:0050992">
    <property type="term" value="P:dimethylallyl diphosphate biosynthetic process"/>
    <property type="evidence" value="ECO:0007669"/>
    <property type="project" value="UniProtKB-UniRule"/>
</dbReference>
<dbReference type="PANTHER" id="PTHR30426:SF0">
    <property type="entry name" value="4-HYDROXY-3-METHYLBUT-2-ENYL DIPHOSPHATE REDUCTASE"/>
    <property type="match status" value="1"/>
</dbReference>
<feature type="binding site" evidence="5">
    <location>
        <position position="221"/>
    </location>
    <ligand>
        <name>isopentenyl diphosphate</name>
        <dbReference type="ChEBI" id="CHEBI:128769"/>
    </ligand>
</feature>
<evidence type="ECO:0000256" key="3">
    <source>
        <dbReference type="ARBA" id="ARBA00023004"/>
    </source>
</evidence>
<gene>
    <name evidence="5" type="primary">ispH</name>
    <name evidence="6" type="ORF">SAMN03080606_03577</name>
</gene>
<dbReference type="Gene3D" id="3.40.50.11270">
    <property type="match status" value="1"/>
</dbReference>
<feature type="binding site" evidence="5">
    <location>
        <position position="221"/>
    </location>
    <ligand>
        <name>dimethylallyl diphosphate</name>
        <dbReference type="ChEBI" id="CHEBI:57623"/>
    </ligand>
</feature>
<feature type="binding site" evidence="5">
    <location>
        <position position="12"/>
    </location>
    <ligand>
        <name>[4Fe-4S] cluster</name>
        <dbReference type="ChEBI" id="CHEBI:49883"/>
    </ligand>
</feature>
<dbReference type="InterPro" id="IPR003451">
    <property type="entry name" value="LytB/IspH"/>
</dbReference>
<dbReference type="GO" id="GO:0051539">
    <property type="term" value="F:4 iron, 4 sulfur cluster binding"/>
    <property type="evidence" value="ECO:0007669"/>
    <property type="project" value="UniProtKB-UniRule"/>
</dbReference>
<feature type="binding site" evidence="5">
    <location>
        <position position="75"/>
    </location>
    <ligand>
        <name>(2E)-4-hydroxy-3-methylbut-2-enyl diphosphate</name>
        <dbReference type="ChEBI" id="CHEBI:128753"/>
    </ligand>
</feature>